<protein>
    <submittedName>
        <fullName evidence="1">Uncharacterized protein</fullName>
    </submittedName>
</protein>
<accession>A0A4Y6EKD3</accession>
<evidence type="ECO:0000313" key="2">
    <source>
        <dbReference type="Proteomes" id="UP000318375"/>
    </source>
</evidence>
<dbReference type="GeneID" id="64766026"/>
<dbReference type="RefSeq" id="YP_010058797.1">
    <property type="nucleotide sequence ID" value="NC_054723.1"/>
</dbReference>
<sequence length="75" mass="8455">MDELLSVELDEFTSKMAGHWIAHRKAKPDIPADYAAEVDHLRSQMDYWQSLDNAWRTLLGARVTGLILDAEGLDG</sequence>
<dbReference type="Proteomes" id="UP000318375">
    <property type="component" value="Segment"/>
</dbReference>
<dbReference type="KEGG" id="vg:64766026"/>
<name>A0A4Y6EKD3_9CAUD</name>
<dbReference type="EMBL" id="MK977695">
    <property type="protein sequence ID" value="QDF18495.1"/>
    <property type="molecule type" value="Genomic_DNA"/>
</dbReference>
<reference evidence="1 2" key="1">
    <citation type="submission" date="2019-05" db="EMBL/GenBank/DDBJ databases">
        <authorList>
            <person name="Pope W.H."/>
            <person name="Garlena R.A."/>
            <person name="Russell D.A."/>
            <person name="Jacobs-Sera D."/>
            <person name="Hatfull G.F."/>
        </authorList>
    </citation>
    <scope>NUCLEOTIDE SEQUENCE [LARGE SCALE GENOMIC DNA]</scope>
</reference>
<keyword evidence="2" id="KW-1185">Reference proteome</keyword>
<proteinExistence type="predicted"/>
<organism evidence="1 2">
    <name type="scientific">Gordonia phage Pupper</name>
    <dbReference type="NCBI Taxonomy" id="2571249"/>
    <lineage>
        <taxon>Viruses</taxon>
        <taxon>Duplodnaviria</taxon>
        <taxon>Heunggongvirae</taxon>
        <taxon>Uroviricota</taxon>
        <taxon>Caudoviricetes</taxon>
        <taxon>Puppervirus</taxon>
        <taxon>Puppervirus Pupper</taxon>
    </lineage>
</organism>
<gene>
    <name evidence="1" type="primary">8</name>
    <name evidence="1" type="ORF">SEA_PUPPER_8</name>
</gene>
<evidence type="ECO:0000313" key="1">
    <source>
        <dbReference type="EMBL" id="QDF18495.1"/>
    </source>
</evidence>